<gene>
    <name evidence="1" type="ORF">EVA_06301</name>
</gene>
<dbReference type="EMBL" id="AMCI01001425">
    <property type="protein sequence ID" value="EJX05591.1"/>
    <property type="molecule type" value="Genomic_DNA"/>
</dbReference>
<accession>J9CZA1</accession>
<dbReference type="AlphaFoldDB" id="J9CZA1"/>
<evidence type="ECO:0000313" key="1">
    <source>
        <dbReference type="EMBL" id="EJX05591.1"/>
    </source>
</evidence>
<dbReference type="SUPFAM" id="SSF101960">
    <property type="entry name" value="Stabilizer of iron transporter SufD"/>
    <property type="match status" value="1"/>
</dbReference>
<name>J9CZA1_9ZZZZ</name>
<comment type="caution">
    <text evidence="1">The sequence shown here is derived from an EMBL/GenBank/DDBJ whole genome shotgun (WGS) entry which is preliminary data.</text>
</comment>
<reference evidence="1" key="1">
    <citation type="journal article" date="2012" name="PLoS ONE">
        <title>Gene sets for utilization of primary and secondary nutrition supplies in the distal gut of endangered iberian lynx.</title>
        <authorList>
            <person name="Alcaide M."/>
            <person name="Messina E."/>
            <person name="Richter M."/>
            <person name="Bargiela R."/>
            <person name="Peplies J."/>
            <person name="Huws S.A."/>
            <person name="Newbold C.J."/>
            <person name="Golyshin P.N."/>
            <person name="Simon M.A."/>
            <person name="Lopez G."/>
            <person name="Yakimov M.M."/>
            <person name="Ferrer M."/>
        </authorList>
    </citation>
    <scope>NUCLEOTIDE SEQUENCE</scope>
</reference>
<sequence>MNKLTTDLLNLISGLPSLDFKGAFSIRENGSCAARRSSENILIEDKKDAPGLVIHVKPRTRGETVYIPACVTKSGLDDLVYNDFYIGEGADIIIEAGCGVHSDGEEEARHNGIHRFFLAKNAHVLYREKHIANGNGTGAKRIDPVTDIELEEGACLEMDSVQLGGVNRAVRKTRGVLQKDARLVVRERIMTEGDEFAAPTLPCA</sequence>
<protein>
    <submittedName>
        <fullName evidence="1">SufBD protein</fullName>
    </submittedName>
</protein>
<organism evidence="1">
    <name type="scientific">gut metagenome</name>
    <dbReference type="NCBI Taxonomy" id="749906"/>
    <lineage>
        <taxon>unclassified sequences</taxon>
        <taxon>metagenomes</taxon>
        <taxon>organismal metagenomes</taxon>
    </lineage>
</organism>
<proteinExistence type="predicted"/>
<dbReference type="InterPro" id="IPR037284">
    <property type="entry name" value="SUF_FeS_clus_asmbl_SufBD_sf"/>
</dbReference>